<feature type="non-terminal residue" evidence="2">
    <location>
        <position position="1"/>
    </location>
</feature>
<evidence type="ECO:0000313" key="2">
    <source>
        <dbReference type="EMBL" id="GAG12730.1"/>
    </source>
</evidence>
<sequence length="267" mass="28584">YVVEAKSTGGWAVDPMLVDVTADGPEVGTFGGTTIQENTFAVAGPYDLDSAVFDPATDDFTGLGHGYDVVVDMNQNSQLDGGDYIDGLAAEAGLYVVHDTTQSGPLPVTQINYSGGSWLGQRTYYPSSIAAMGELPLVVISHGNGHDYTWYDYLGNHLASYGYVAMAHQNNTGPGIETASTTTLTNTDYILGNQDLIEDGVLDGHIDSHRIVWIGHSRGGEGVCRAYTRLFDGDYIPVNFTLDDITLVSSISPNDYLGRFGSNPHDV</sequence>
<comment type="caution">
    <text evidence="2">The sequence shown here is derived from an EMBL/GenBank/DDBJ whole genome shotgun (WGS) entry which is preliminary data.</text>
</comment>
<name>X0V3P1_9ZZZZ</name>
<dbReference type="AlphaFoldDB" id="X0V3P1"/>
<feature type="domain" description="PET hydrolase/cutinase-like" evidence="1">
    <location>
        <begin position="102"/>
        <end position="226"/>
    </location>
</feature>
<accession>X0V3P1</accession>
<dbReference type="EMBL" id="BARS01026213">
    <property type="protein sequence ID" value="GAG12730.1"/>
    <property type="molecule type" value="Genomic_DNA"/>
</dbReference>
<dbReference type="InterPro" id="IPR041127">
    <property type="entry name" value="PET_hydrolase/cutinase-like"/>
</dbReference>
<feature type="non-terminal residue" evidence="2">
    <location>
        <position position="267"/>
    </location>
</feature>
<proteinExistence type="predicted"/>
<evidence type="ECO:0000259" key="1">
    <source>
        <dbReference type="Pfam" id="PF12740"/>
    </source>
</evidence>
<organism evidence="2">
    <name type="scientific">marine sediment metagenome</name>
    <dbReference type="NCBI Taxonomy" id="412755"/>
    <lineage>
        <taxon>unclassified sequences</taxon>
        <taxon>metagenomes</taxon>
        <taxon>ecological metagenomes</taxon>
    </lineage>
</organism>
<dbReference type="SUPFAM" id="SSF53474">
    <property type="entry name" value="alpha/beta-Hydrolases"/>
    <property type="match status" value="1"/>
</dbReference>
<gene>
    <name evidence="2" type="ORF">S01H1_41333</name>
</gene>
<reference evidence="2" key="1">
    <citation type="journal article" date="2014" name="Front. Microbiol.">
        <title>High frequency of phylogenetically diverse reductive dehalogenase-homologous genes in deep subseafloor sedimentary metagenomes.</title>
        <authorList>
            <person name="Kawai M."/>
            <person name="Futagami T."/>
            <person name="Toyoda A."/>
            <person name="Takaki Y."/>
            <person name="Nishi S."/>
            <person name="Hori S."/>
            <person name="Arai W."/>
            <person name="Tsubouchi T."/>
            <person name="Morono Y."/>
            <person name="Uchiyama I."/>
            <person name="Ito T."/>
            <person name="Fujiyama A."/>
            <person name="Inagaki F."/>
            <person name="Takami H."/>
        </authorList>
    </citation>
    <scope>NUCLEOTIDE SEQUENCE</scope>
    <source>
        <strain evidence="2">Expedition CK06-06</strain>
    </source>
</reference>
<protein>
    <recommendedName>
        <fullName evidence="1">PET hydrolase/cutinase-like domain-containing protein</fullName>
    </recommendedName>
</protein>
<dbReference type="InterPro" id="IPR029058">
    <property type="entry name" value="AB_hydrolase_fold"/>
</dbReference>
<dbReference type="Pfam" id="PF12740">
    <property type="entry name" value="PETase"/>
    <property type="match status" value="1"/>
</dbReference>
<dbReference type="Gene3D" id="3.40.50.1820">
    <property type="entry name" value="alpha/beta hydrolase"/>
    <property type="match status" value="1"/>
</dbReference>